<accession>A0A084AVM7</accession>
<feature type="transmembrane region" description="Helical" evidence="6">
    <location>
        <begin position="22"/>
        <end position="41"/>
    </location>
</feature>
<evidence type="ECO:0000313" key="8">
    <source>
        <dbReference type="Proteomes" id="UP000028045"/>
    </source>
</evidence>
<feature type="compositionally biased region" description="Polar residues" evidence="5">
    <location>
        <begin position="291"/>
        <end position="302"/>
    </location>
</feature>
<feature type="transmembrane region" description="Helical" evidence="6">
    <location>
        <begin position="84"/>
        <end position="106"/>
    </location>
</feature>
<feature type="transmembrane region" description="Helical" evidence="6">
    <location>
        <begin position="204"/>
        <end position="220"/>
    </location>
</feature>
<dbReference type="Proteomes" id="UP000028045">
    <property type="component" value="Unassembled WGS sequence"/>
</dbReference>
<dbReference type="OrthoDB" id="3358017at2759"/>
<dbReference type="Pfam" id="PF04479">
    <property type="entry name" value="RTA1"/>
    <property type="match status" value="1"/>
</dbReference>
<name>A0A084AVM7_STACB</name>
<reference evidence="7 8" key="1">
    <citation type="journal article" date="2014" name="BMC Genomics">
        <title>Comparative genome sequencing reveals chemotype-specific gene clusters in the toxigenic black mold Stachybotrys.</title>
        <authorList>
            <person name="Semeiks J."/>
            <person name="Borek D."/>
            <person name="Otwinowski Z."/>
            <person name="Grishin N.V."/>
        </authorList>
    </citation>
    <scope>NUCLEOTIDE SEQUENCE [LARGE SCALE GENOMIC DNA]</scope>
    <source>
        <strain evidence="8">CBS 109288 / IBT 7711</strain>
    </source>
</reference>
<organism evidence="7 8">
    <name type="scientific">Stachybotrys chartarum (strain CBS 109288 / IBT 7711)</name>
    <name type="common">Toxic black mold</name>
    <name type="synonym">Stilbospora chartarum</name>
    <dbReference type="NCBI Taxonomy" id="1280523"/>
    <lineage>
        <taxon>Eukaryota</taxon>
        <taxon>Fungi</taxon>
        <taxon>Dikarya</taxon>
        <taxon>Ascomycota</taxon>
        <taxon>Pezizomycotina</taxon>
        <taxon>Sordariomycetes</taxon>
        <taxon>Hypocreomycetidae</taxon>
        <taxon>Hypocreales</taxon>
        <taxon>Stachybotryaceae</taxon>
        <taxon>Stachybotrys</taxon>
    </lineage>
</organism>
<keyword evidence="4 6" id="KW-0472">Membrane</keyword>
<evidence type="ECO:0000256" key="6">
    <source>
        <dbReference type="SAM" id="Phobius"/>
    </source>
</evidence>
<evidence type="ECO:0000256" key="2">
    <source>
        <dbReference type="ARBA" id="ARBA00022692"/>
    </source>
</evidence>
<feature type="transmembrane region" description="Helical" evidence="6">
    <location>
        <begin position="48"/>
        <end position="72"/>
    </location>
</feature>
<sequence length="311" mass="34969">MSECNPYYEDAAWSYYRYEPSVAANVVFVALFGATTAVHIVQMWRSKAWYLSALVVGGLAEVIGYVGRVLGAMEDPGCWTLGPFVMQACLILVGPAFMAASIYMILGRIILLTEGEHHALIKRRWLTKLFVTGDVISLLTQSAGAGIMPISADMMEIGEYIVIVGLFVQIAFFGGFLVVASVFHWRMRKAPTAKSTEPAVRWQAYLSTLYVSGILIWVRSLFRAIEYIDGNDGPLMRDEIYVFTLDGMLILIVMVYMNWFHPSEIGLLLRGEQPFQNGFQLLLPRRAKKQQNTLESTSSDNEMVSRPFYNK</sequence>
<dbReference type="GO" id="GO:0016020">
    <property type="term" value="C:membrane"/>
    <property type="evidence" value="ECO:0007669"/>
    <property type="project" value="UniProtKB-SubCell"/>
</dbReference>
<evidence type="ECO:0000256" key="5">
    <source>
        <dbReference type="SAM" id="MobiDB-lite"/>
    </source>
</evidence>
<feature type="transmembrane region" description="Helical" evidence="6">
    <location>
        <begin position="126"/>
        <end position="148"/>
    </location>
</feature>
<keyword evidence="2 6" id="KW-0812">Transmembrane</keyword>
<feature type="transmembrane region" description="Helical" evidence="6">
    <location>
        <begin position="160"/>
        <end position="183"/>
    </location>
</feature>
<evidence type="ECO:0000313" key="7">
    <source>
        <dbReference type="EMBL" id="KEY69356.1"/>
    </source>
</evidence>
<keyword evidence="3 6" id="KW-1133">Transmembrane helix</keyword>
<evidence type="ECO:0000256" key="4">
    <source>
        <dbReference type="ARBA" id="ARBA00023136"/>
    </source>
</evidence>
<dbReference type="PANTHER" id="PTHR31465:SF1">
    <property type="entry name" value="PROTEIN RTA1-RELATED"/>
    <property type="match status" value="1"/>
</dbReference>
<dbReference type="HOGENOM" id="CLU_033465_3_1_1"/>
<proteinExistence type="predicted"/>
<feature type="transmembrane region" description="Helical" evidence="6">
    <location>
        <begin position="240"/>
        <end position="260"/>
    </location>
</feature>
<dbReference type="InterPro" id="IPR007568">
    <property type="entry name" value="RTA1"/>
</dbReference>
<feature type="region of interest" description="Disordered" evidence="5">
    <location>
        <begin position="291"/>
        <end position="311"/>
    </location>
</feature>
<keyword evidence="8" id="KW-1185">Reference proteome</keyword>
<dbReference type="AlphaFoldDB" id="A0A084AVM7"/>
<dbReference type="EMBL" id="KL648530">
    <property type="protein sequence ID" value="KEY69356.1"/>
    <property type="molecule type" value="Genomic_DNA"/>
</dbReference>
<protein>
    <submittedName>
        <fullName evidence="7">Uncharacterized protein</fullName>
    </submittedName>
</protein>
<dbReference type="PANTHER" id="PTHR31465">
    <property type="entry name" value="PROTEIN RTA1-RELATED"/>
    <property type="match status" value="1"/>
</dbReference>
<gene>
    <name evidence="7" type="ORF">S7711_08114</name>
</gene>
<evidence type="ECO:0000256" key="3">
    <source>
        <dbReference type="ARBA" id="ARBA00022989"/>
    </source>
</evidence>
<comment type="subcellular location">
    <subcellularLocation>
        <location evidence="1">Membrane</location>
        <topology evidence="1">Multi-pass membrane protein</topology>
    </subcellularLocation>
</comment>
<evidence type="ECO:0000256" key="1">
    <source>
        <dbReference type="ARBA" id="ARBA00004141"/>
    </source>
</evidence>